<dbReference type="GO" id="GO:0031629">
    <property type="term" value="P:synaptic vesicle fusion to presynaptic active zone membrane"/>
    <property type="evidence" value="ECO:0007669"/>
    <property type="project" value="TreeGrafter"/>
</dbReference>
<dbReference type="STRING" id="6184.A0A430QRV5"/>
<dbReference type="GO" id="GO:0043005">
    <property type="term" value="C:neuron projection"/>
    <property type="evidence" value="ECO:0007669"/>
    <property type="project" value="UniProtKB-KW"/>
</dbReference>
<organism evidence="9 10">
    <name type="scientific">Schistosoma bovis</name>
    <name type="common">Blood fluke</name>
    <dbReference type="NCBI Taxonomy" id="6184"/>
    <lineage>
        <taxon>Eukaryota</taxon>
        <taxon>Metazoa</taxon>
        <taxon>Spiralia</taxon>
        <taxon>Lophotrochozoa</taxon>
        <taxon>Platyhelminthes</taxon>
        <taxon>Trematoda</taxon>
        <taxon>Digenea</taxon>
        <taxon>Strigeidida</taxon>
        <taxon>Schistosomatoidea</taxon>
        <taxon>Schistosomatidae</taxon>
        <taxon>Schistosoma</taxon>
    </lineage>
</organism>
<keyword evidence="10" id="KW-1185">Reference proteome</keyword>
<dbReference type="GO" id="GO:0031201">
    <property type="term" value="C:SNARE complex"/>
    <property type="evidence" value="ECO:0007669"/>
    <property type="project" value="TreeGrafter"/>
</dbReference>
<dbReference type="Gene3D" id="1.20.5.110">
    <property type="match status" value="2"/>
</dbReference>
<dbReference type="InterPro" id="IPR000727">
    <property type="entry name" value="T_SNARE_dom"/>
</dbReference>
<evidence type="ECO:0000256" key="1">
    <source>
        <dbReference type="ARBA" id="ARBA00009480"/>
    </source>
</evidence>
<keyword evidence="3" id="KW-0677">Repeat</keyword>
<evidence type="ECO:0000256" key="5">
    <source>
        <dbReference type="ARBA" id="ARBA00023054"/>
    </source>
</evidence>
<evidence type="ECO:0000313" key="9">
    <source>
        <dbReference type="EMBL" id="RTG90429.1"/>
    </source>
</evidence>
<evidence type="ECO:0000313" key="10">
    <source>
        <dbReference type="Proteomes" id="UP000290809"/>
    </source>
</evidence>
<dbReference type="GO" id="GO:0098793">
    <property type="term" value="C:presynapse"/>
    <property type="evidence" value="ECO:0007669"/>
    <property type="project" value="GOC"/>
</dbReference>
<evidence type="ECO:0000256" key="7">
    <source>
        <dbReference type="RuleBase" id="RU003496"/>
    </source>
</evidence>
<comment type="similarity">
    <text evidence="1 7">Belongs to the SNAP-25 family.</text>
</comment>
<protein>
    <recommendedName>
        <fullName evidence="7">Synaptosomal-associated protein</fullName>
    </recommendedName>
</protein>
<evidence type="ECO:0000259" key="8">
    <source>
        <dbReference type="PROSITE" id="PS50192"/>
    </source>
</evidence>
<dbReference type="SUPFAM" id="SSF58038">
    <property type="entry name" value="SNARE fusion complex"/>
    <property type="match status" value="1"/>
</dbReference>
<accession>A0A430QRV5</accession>
<sequence>MSSMMDESQVPMTEYEQIKFKMNQTTDERFPLFNLGVLTEMPQKSRHPVCGYDEVQLDDGTIRPMTEVELLQRKIDETTSDVGVPFFFTVELCCCLLPHCCQKYSLEASRRMMALCEEAKEAGISTLVMLDDQGVSYDLLIIMSFRVKKKDDYTKQLKDEDMRGGDGPRIIVDQNGMGPTGGYITRITNDAREDEMDQNLQEVSGMIGNLRNMAIDMGSEINQQNVQVERIQIKAKSNAERIKKANEQASKLLK</sequence>
<dbReference type="PANTHER" id="PTHR19305">
    <property type="entry name" value="SYNAPTOSOMAL ASSOCIATED PROTEIN"/>
    <property type="match status" value="1"/>
</dbReference>
<name>A0A430QRV5_SCHBO</name>
<dbReference type="InterPro" id="IPR000928">
    <property type="entry name" value="SNAP-25_dom"/>
</dbReference>
<keyword evidence="2" id="KW-0771">Synaptosome</keyword>
<evidence type="ECO:0000256" key="4">
    <source>
        <dbReference type="ARBA" id="ARBA00023018"/>
    </source>
</evidence>
<dbReference type="PROSITE" id="PS50192">
    <property type="entry name" value="T_SNARE"/>
    <property type="match status" value="1"/>
</dbReference>
<feature type="domain" description="T-SNARE coiled-coil homology" evidence="8">
    <location>
        <begin position="190"/>
        <end position="252"/>
    </location>
</feature>
<dbReference type="SMART" id="SM00397">
    <property type="entry name" value="t_SNARE"/>
    <property type="match status" value="1"/>
</dbReference>
<dbReference type="EMBL" id="QMKO01001445">
    <property type="protein sequence ID" value="RTG90429.1"/>
    <property type="molecule type" value="Genomic_DNA"/>
</dbReference>
<reference evidence="9 10" key="1">
    <citation type="journal article" date="2019" name="PLoS Pathog.">
        <title>Genome sequence of the bovine parasite Schistosoma bovis Tanzania.</title>
        <authorList>
            <person name="Oey H."/>
            <person name="Zakrzewski M."/>
            <person name="Gobert G."/>
            <person name="Gravermann K."/>
            <person name="Stoye J."/>
            <person name="Jones M."/>
            <person name="Mcmanus D."/>
            <person name="Krause L."/>
        </authorList>
    </citation>
    <scope>NUCLEOTIDE SEQUENCE [LARGE SCALE GENOMIC DNA]</scope>
    <source>
        <strain evidence="9 10">TAN1997</strain>
    </source>
</reference>
<evidence type="ECO:0000256" key="2">
    <source>
        <dbReference type="ARBA" id="ARBA00022599"/>
    </source>
</evidence>
<keyword evidence="4" id="KW-0770">Synapse</keyword>
<dbReference type="GO" id="GO:0019905">
    <property type="term" value="F:syntaxin binding"/>
    <property type="evidence" value="ECO:0007669"/>
    <property type="project" value="TreeGrafter"/>
</dbReference>
<dbReference type="CDD" id="cd15885">
    <property type="entry name" value="SNARE_SNAP25C"/>
    <property type="match status" value="1"/>
</dbReference>
<gene>
    <name evidence="9" type="ORF">DC041_0004323</name>
</gene>
<keyword evidence="5" id="KW-0175">Coiled coil</keyword>
<dbReference type="Proteomes" id="UP000290809">
    <property type="component" value="Unassembled WGS sequence"/>
</dbReference>
<dbReference type="Pfam" id="PF00835">
    <property type="entry name" value="SNAP-25"/>
    <property type="match status" value="1"/>
</dbReference>
<evidence type="ECO:0000256" key="3">
    <source>
        <dbReference type="ARBA" id="ARBA00022737"/>
    </source>
</evidence>
<proteinExistence type="inferred from homology"/>
<dbReference type="GO" id="GO:0005484">
    <property type="term" value="F:SNAP receptor activity"/>
    <property type="evidence" value="ECO:0007669"/>
    <property type="project" value="TreeGrafter"/>
</dbReference>
<dbReference type="GO" id="GO:0016082">
    <property type="term" value="P:synaptic vesicle priming"/>
    <property type="evidence" value="ECO:0007669"/>
    <property type="project" value="TreeGrafter"/>
</dbReference>
<dbReference type="AlphaFoldDB" id="A0A430QRV5"/>
<evidence type="ECO:0000256" key="6">
    <source>
        <dbReference type="ARBA" id="ARBA00034102"/>
    </source>
</evidence>
<comment type="caution">
    <text evidence="9">The sequence shown here is derived from an EMBL/GenBank/DDBJ whole genome shotgun (WGS) entry which is preliminary data.</text>
</comment>
<dbReference type="GO" id="GO:0005886">
    <property type="term" value="C:plasma membrane"/>
    <property type="evidence" value="ECO:0007669"/>
    <property type="project" value="TreeGrafter"/>
</dbReference>
<dbReference type="PANTHER" id="PTHR19305:SF14">
    <property type="entry name" value="SYNAPTOSOMAL-ASSOCIATED PROTEIN-RELATED"/>
    <property type="match status" value="1"/>
</dbReference>
<dbReference type="FunFam" id="1.20.5.110:FF:000018">
    <property type="entry name" value="Synaptosomal-associated protein"/>
    <property type="match status" value="1"/>
</dbReference>
<comment type="subcellular location">
    <subcellularLocation>
        <location evidence="6">Synapse</location>
        <location evidence="6">Synaptosome</location>
    </subcellularLocation>
</comment>